<dbReference type="PANTHER" id="PTHR45621">
    <property type="entry name" value="OS01G0588500 PROTEIN-RELATED"/>
    <property type="match status" value="1"/>
</dbReference>
<dbReference type="InterPro" id="IPR008271">
    <property type="entry name" value="Ser/Thr_kinase_AS"/>
</dbReference>
<keyword evidence="6 11" id="KW-0547">Nucleotide-binding</keyword>
<dbReference type="InterPro" id="IPR011009">
    <property type="entry name" value="Kinase-like_dom_sf"/>
</dbReference>
<comment type="caution">
    <text evidence="14">The sequence shown here is derived from an EMBL/GenBank/DDBJ whole genome shotgun (WGS) entry which is preliminary data.</text>
</comment>
<dbReference type="InterPro" id="IPR001245">
    <property type="entry name" value="Ser-Thr/Tyr_kinase_cat_dom"/>
</dbReference>
<evidence type="ECO:0000256" key="9">
    <source>
        <dbReference type="ARBA" id="ARBA00047899"/>
    </source>
</evidence>
<keyword evidence="7" id="KW-0418">Kinase</keyword>
<dbReference type="AlphaFoldDB" id="A0AAD6LRU7"/>
<evidence type="ECO:0000256" key="1">
    <source>
        <dbReference type="ARBA" id="ARBA00004236"/>
    </source>
</evidence>
<comment type="catalytic activity">
    <reaction evidence="10">
        <text>L-seryl-[protein] + ATP = O-phospho-L-seryl-[protein] + ADP + H(+)</text>
        <dbReference type="Rhea" id="RHEA:17989"/>
        <dbReference type="Rhea" id="RHEA-COMP:9863"/>
        <dbReference type="Rhea" id="RHEA-COMP:11604"/>
        <dbReference type="ChEBI" id="CHEBI:15378"/>
        <dbReference type="ChEBI" id="CHEBI:29999"/>
        <dbReference type="ChEBI" id="CHEBI:30616"/>
        <dbReference type="ChEBI" id="CHEBI:83421"/>
        <dbReference type="ChEBI" id="CHEBI:456216"/>
        <dbReference type="EC" id="2.7.11.1"/>
    </reaction>
</comment>
<protein>
    <recommendedName>
        <fullName evidence="2">non-specific serine/threonine protein kinase</fullName>
        <ecNumber evidence="2">2.7.11.1</ecNumber>
    </recommendedName>
</protein>
<evidence type="ECO:0000256" key="7">
    <source>
        <dbReference type="ARBA" id="ARBA00022777"/>
    </source>
</evidence>
<dbReference type="GO" id="GO:0005524">
    <property type="term" value="F:ATP binding"/>
    <property type="evidence" value="ECO:0007669"/>
    <property type="project" value="UniProtKB-UniRule"/>
</dbReference>
<evidence type="ECO:0000256" key="5">
    <source>
        <dbReference type="ARBA" id="ARBA00022679"/>
    </source>
</evidence>
<sequence length="546" mass="61752">MKCFQYYFKDKSRSRGRRSAPELKQRSTTKTDDSLYTTDGMIKSSCSETSQRGISEMYEEKAHNLRVFSFSELRNATNGFNRLFKIGEGGFGNVYKGSIKPADGEGDPIVVAIKKLNADGFQGHKQWVTEVQFLGVLEHPNLVKLLGYCAVDGERGIQRLLVYEFMRNKSLDDHLFNKAYPVLPWKTRLQIILGAAQGLAFLHEGLEVQVIYRDFKTSNVLLDEDLKPKLSDFGLAREGPMAGRTHVSTAVVGTYGYAAPDYVETGHLTARSDVWSFGVVLYEILTGRRSLERNRPKVEQKLLEWVKQLPADSKKFGLIMDPRLENQYSMSAARRIARLADSCLLKSAKDRPKMSQVAETLEQIIQDSSEGSPSKNSFEATGNDDLIDSSKKPDHVEASESWKRRMAHLAKLSEHVDGASRRRFVITQRAKLVIYEAATPISSIQISHTPRVHRNHHRELKTSLAASIIFRQTKFNYLVYLILTAILYPETVVIYFESQALCQSPTVQSSIQKNGENRRTERGVVKKICNYNFLALRCSSSETIKS</sequence>
<comment type="subcellular location">
    <subcellularLocation>
        <location evidence="1">Cell membrane</location>
    </subcellularLocation>
</comment>
<dbReference type="Proteomes" id="UP001164929">
    <property type="component" value="Chromosome 14"/>
</dbReference>
<keyword evidence="15" id="KW-1185">Reference proteome</keyword>
<evidence type="ECO:0000256" key="3">
    <source>
        <dbReference type="ARBA" id="ARBA00022475"/>
    </source>
</evidence>
<dbReference type="Gene3D" id="3.30.200.20">
    <property type="entry name" value="Phosphorylase Kinase, domain 1"/>
    <property type="match status" value="1"/>
</dbReference>
<evidence type="ECO:0000256" key="8">
    <source>
        <dbReference type="ARBA" id="ARBA00022840"/>
    </source>
</evidence>
<evidence type="ECO:0000256" key="12">
    <source>
        <dbReference type="SAM" id="MobiDB-lite"/>
    </source>
</evidence>
<organism evidence="14 15">
    <name type="scientific">Populus alba x Populus x berolinensis</name>
    <dbReference type="NCBI Taxonomy" id="444605"/>
    <lineage>
        <taxon>Eukaryota</taxon>
        <taxon>Viridiplantae</taxon>
        <taxon>Streptophyta</taxon>
        <taxon>Embryophyta</taxon>
        <taxon>Tracheophyta</taxon>
        <taxon>Spermatophyta</taxon>
        <taxon>Magnoliopsida</taxon>
        <taxon>eudicotyledons</taxon>
        <taxon>Gunneridae</taxon>
        <taxon>Pentapetalae</taxon>
        <taxon>rosids</taxon>
        <taxon>fabids</taxon>
        <taxon>Malpighiales</taxon>
        <taxon>Salicaceae</taxon>
        <taxon>Saliceae</taxon>
        <taxon>Populus</taxon>
    </lineage>
</organism>
<dbReference type="GO" id="GO:0004674">
    <property type="term" value="F:protein serine/threonine kinase activity"/>
    <property type="evidence" value="ECO:0007669"/>
    <property type="project" value="UniProtKB-KW"/>
</dbReference>
<name>A0AAD6LRU7_9ROSI</name>
<dbReference type="PROSITE" id="PS50011">
    <property type="entry name" value="PROTEIN_KINASE_DOM"/>
    <property type="match status" value="1"/>
</dbReference>
<dbReference type="FunFam" id="3.30.200.20:FF:000228">
    <property type="entry name" value="Serine/threonine-protein kinase BIK1"/>
    <property type="match status" value="1"/>
</dbReference>
<gene>
    <name evidence="14" type="ORF">NC653_032507</name>
</gene>
<feature type="compositionally biased region" description="Polar residues" evidence="12">
    <location>
        <begin position="365"/>
        <end position="380"/>
    </location>
</feature>
<evidence type="ECO:0000313" key="14">
    <source>
        <dbReference type="EMBL" id="KAJ6971971.1"/>
    </source>
</evidence>
<proteinExistence type="predicted"/>
<comment type="catalytic activity">
    <reaction evidence="9">
        <text>L-threonyl-[protein] + ATP = O-phospho-L-threonyl-[protein] + ADP + H(+)</text>
        <dbReference type="Rhea" id="RHEA:46608"/>
        <dbReference type="Rhea" id="RHEA-COMP:11060"/>
        <dbReference type="Rhea" id="RHEA-COMP:11605"/>
        <dbReference type="ChEBI" id="CHEBI:15378"/>
        <dbReference type="ChEBI" id="CHEBI:30013"/>
        <dbReference type="ChEBI" id="CHEBI:30616"/>
        <dbReference type="ChEBI" id="CHEBI:61977"/>
        <dbReference type="ChEBI" id="CHEBI:456216"/>
        <dbReference type="EC" id="2.7.11.1"/>
    </reaction>
</comment>
<keyword evidence="3" id="KW-1003">Cell membrane</keyword>
<dbReference type="FunFam" id="1.10.510.10:FF:000095">
    <property type="entry name" value="protein STRUBBELIG-RECEPTOR FAMILY 8"/>
    <property type="match status" value="1"/>
</dbReference>
<evidence type="ECO:0000256" key="4">
    <source>
        <dbReference type="ARBA" id="ARBA00022527"/>
    </source>
</evidence>
<keyword evidence="5" id="KW-0808">Transferase</keyword>
<evidence type="ECO:0000256" key="2">
    <source>
        <dbReference type="ARBA" id="ARBA00012513"/>
    </source>
</evidence>
<evidence type="ECO:0000313" key="15">
    <source>
        <dbReference type="Proteomes" id="UP001164929"/>
    </source>
</evidence>
<keyword evidence="3" id="KW-0472">Membrane</keyword>
<evidence type="ECO:0000256" key="6">
    <source>
        <dbReference type="ARBA" id="ARBA00022741"/>
    </source>
</evidence>
<accession>A0AAD6LRU7</accession>
<evidence type="ECO:0000259" key="13">
    <source>
        <dbReference type="PROSITE" id="PS50011"/>
    </source>
</evidence>
<dbReference type="PROSITE" id="PS00108">
    <property type="entry name" value="PROTEIN_KINASE_ST"/>
    <property type="match status" value="1"/>
</dbReference>
<dbReference type="InterPro" id="IPR017441">
    <property type="entry name" value="Protein_kinase_ATP_BS"/>
</dbReference>
<evidence type="ECO:0000256" key="11">
    <source>
        <dbReference type="PROSITE-ProRule" id="PRU10141"/>
    </source>
</evidence>
<keyword evidence="4" id="KW-0723">Serine/threonine-protein kinase</keyword>
<keyword evidence="8 11" id="KW-0067">ATP-binding</keyword>
<feature type="region of interest" description="Disordered" evidence="12">
    <location>
        <begin position="365"/>
        <end position="398"/>
    </location>
</feature>
<dbReference type="EC" id="2.7.11.1" evidence="2"/>
<dbReference type="InterPro" id="IPR000719">
    <property type="entry name" value="Prot_kinase_dom"/>
</dbReference>
<reference evidence="14" key="1">
    <citation type="journal article" date="2023" name="Mol. Ecol. Resour.">
        <title>Chromosome-level genome assembly of a triploid poplar Populus alba 'Berolinensis'.</title>
        <authorList>
            <person name="Chen S."/>
            <person name="Yu Y."/>
            <person name="Wang X."/>
            <person name="Wang S."/>
            <person name="Zhang T."/>
            <person name="Zhou Y."/>
            <person name="He R."/>
            <person name="Meng N."/>
            <person name="Wang Y."/>
            <person name="Liu W."/>
            <person name="Liu Z."/>
            <person name="Liu J."/>
            <person name="Guo Q."/>
            <person name="Huang H."/>
            <person name="Sederoff R.R."/>
            <person name="Wang G."/>
            <person name="Qu G."/>
            <person name="Chen S."/>
        </authorList>
    </citation>
    <scope>NUCLEOTIDE SEQUENCE</scope>
    <source>
        <strain evidence="14">SC-2020</strain>
    </source>
</reference>
<dbReference type="CDD" id="cd14066">
    <property type="entry name" value="STKc_IRAK"/>
    <property type="match status" value="1"/>
</dbReference>
<evidence type="ECO:0000256" key="10">
    <source>
        <dbReference type="ARBA" id="ARBA00048679"/>
    </source>
</evidence>
<dbReference type="Gene3D" id="1.10.510.10">
    <property type="entry name" value="Transferase(Phosphotransferase) domain 1"/>
    <property type="match status" value="1"/>
</dbReference>
<dbReference type="PROSITE" id="PS00107">
    <property type="entry name" value="PROTEIN_KINASE_ATP"/>
    <property type="match status" value="1"/>
</dbReference>
<dbReference type="InterPro" id="IPR050823">
    <property type="entry name" value="Plant_Ser_Thr_Prot_Kinase"/>
</dbReference>
<dbReference type="EMBL" id="JAQIZT010000014">
    <property type="protein sequence ID" value="KAJ6971971.1"/>
    <property type="molecule type" value="Genomic_DNA"/>
</dbReference>
<dbReference type="SUPFAM" id="SSF56112">
    <property type="entry name" value="Protein kinase-like (PK-like)"/>
    <property type="match status" value="1"/>
</dbReference>
<feature type="binding site" evidence="11">
    <location>
        <position position="115"/>
    </location>
    <ligand>
        <name>ATP</name>
        <dbReference type="ChEBI" id="CHEBI:30616"/>
    </ligand>
</feature>
<dbReference type="Pfam" id="PF07714">
    <property type="entry name" value="PK_Tyr_Ser-Thr"/>
    <property type="match status" value="1"/>
</dbReference>
<dbReference type="GO" id="GO:0005886">
    <property type="term" value="C:plasma membrane"/>
    <property type="evidence" value="ECO:0007669"/>
    <property type="project" value="UniProtKB-SubCell"/>
</dbReference>
<feature type="domain" description="Protein kinase" evidence="13">
    <location>
        <begin position="80"/>
        <end position="365"/>
    </location>
</feature>
<feature type="compositionally biased region" description="Basic and acidic residues" evidence="12">
    <location>
        <begin position="388"/>
        <end position="398"/>
    </location>
</feature>